<evidence type="ECO:0000313" key="2">
    <source>
        <dbReference type="EMBL" id="QDU34216.1"/>
    </source>
</evidence>
<gene>
    <name evidence="2" type="ORF">KS4_22810</name>
</gene>
<keyword evidence="3" id="KW-1185">Reference proteome</keyword>
<dbReference type="Proteomes" id="UP000317369">
    <property type="component" value="Chromosome"/>
</dbReference>
<proteinExistence type="predicted"/>
<dbReference type="KEGG" id="pcor:KS4_22810"/>
<name>A0A517YVI0_9BACT</name>
<protein>
    <recommendedName>
        <fullName evidence="4">LarC family nickel insertion protein</fullName>
    </recommendedName>
</protein>
<organism evidence="2 3">
    <name type="scientific">Poriferisphaera corsica</name>
    <dbReference type="NCBI Taxonomy" id="2528020"/>
    <lineage>
        <taxon>Bacteria</taxon>
        <taxon>Pseudomonadati</taxon>
        <taxon>Planctomycetota</taxon>
        <taxon>Phycisphaerae</taxon>
        <taxon>Phycisphaerales</taxon>
        <taxon>Phycisphaeraceae</taxon>
        <taxon>Poriferisphaera</taxon>
    </lineage>
</organism>
<evidence type="ECO:0000313" key="3">
    <source>
        <dbReference type="Proteomes" id="UP000317369"/>
    </source>
</evidence>
<evidence type="ECO:0000256" key="1">
    <source>
        <dbReference type="ARBA" id="ARBA00022596"/>
    </source>
</evidence>
<dbReference type="RefSeq" id="WP_145077880.1">
    <property type="nucleotide sequence ID" value="NZ_CP036425.1"/>
</dbReference>
<keyword evidence="1" id="KW-0533">Nickel</keyword>
<accession>A0A517YVI0</accession>
<dbReference type="InterPro" id="IPR002822">
    <property type="entry name" value="Ni_insertion"/>
</dbReference>
<reference evidence="2 3" key="1">
    <citation type="submission" date="2019-02" db="EMBL/GenBank/DDBJ databases">
        <title>Deep-cultivation of Planctomycetes and their phenomic and genomic characterization uncovers novel biology.</title>
        <authorList>
            <person name="Wiegand S."/>
            <person name="Jogler M."/>
            <person name="Boedeker C."/>
            <person name="Pinto D."/>
            <person name="Vollmers J."/>
            <person name="Rivas-Marin E."/>
            <person name="Kohn T."/>
            <person name="Peeters S.H."/>
            <person name="Heuer A."/>
            <person name="Rast P."/>
            <person name="Oberbeckmann S."/>
            <person name="Bunk B."/>
            <person name="Jeske O."/>
            <person name="Meyerdierks A."/>
            <person name="Storesund J.E."/>
            <person name="Kallscheuer N."/>
            <person name="Luecker S."/>
            <person name="Lage O.M."/>
            <person name="Pohl T."/>
            <person name="Merkel B.J."/>
            <person name="Hornburger P."/>
            <person name="Mueller R.-W."/>
            <person name="Bruemmer F."/>
            <person name="Labrenz M."/>
            <person name="Spormann A.M."/>
            <person name="Op den Camp H."/>
            <person name="Overmann J."/>
            <person name="Amann R."/>
            <person name="Jetten M.S.M."/>
            <person name="Mascher T."/>
            <person name="Medema M.H."/>
            <person name="Devos D.P."/>
            <person name="Kaster A.-K."/>
            <person name="Ovreas L."/>
            <person name="Rohde M."/>
            <person name="Galperin M.Y."/>
            <person name="Jogler C."/>
        </authorList>
    </citation>
    <scope>NUCLEOTIDE SEQUENCE [LARGE SCALE GENOMIC DNA]</scope>
    <source>
        <strain evidence="2 3">KS4</strain>
    </source>
</reference>
<dbReference type="AlphaFoldDB" id="A0A517YVI0"/>
<dbReference type="EMBL" id="CP036425">
    <property type="protein sequence ID" value="QDU34216.1"/>
    <property type="molecule type" value="Genomic_DNA"/>
</dbReference>
<sequence length="266" mass="28914">MSRHLHIDAFSGIAGDMFLGALIDLGVDAGEIEQSLRQLPVEKEWELSVKRVSRHGIGAIDLKVLTGENKHSHHHDEQGHHHHHHTNYHDIMHMIDHLDTTERGKDKARRVVTLLGESEARVHETTLDKIHFHEVGAVDSIVDMLGSVVALELLGVDSLSCGVLPMSRGFVKCDHGVMPVPAPATAYLLEGLATIGVDRKGELVTPTGAALVKGLCEEFGAQPGMMIDGVGYGAGDREDPEIPNLLRLFVGERVGAKRLMPTIESA</sequence>
<dbReference type="PANTHER" id="PTHR36566">
    <property type="entry name" value="NICKEL INSERTION PROTEIN-RELATED"/>
    <property type="match status" value="1"/>
</dbReference>
<dbReference type="OrthoDB" id="9765625at2"/>
<dbReference type="Pfam" id="PF01969">
    <property type="entry name" value="Ni_insertion"/>
    <property type="match status" value="1"/>
</dbReference>
<evidence type="ECO:0008006" key="4">
    <source>
        <dbReference type="Google" id="ProtNLM"/>
    </source>
</evidence>
<dbReference type="PANTHER" id="PTHR36566:SF1">
    <property type="entry name" value="PYRIDINIUM-3,5-BISTHIOCARBOXYLIC ACID MONONUCLEOTIDE NICKEL INSERTION PROTEIN"/>
    <property type="match status" value="1"/>
</dbReference>